<keyword evidence="10 13" id="KW-0573">Peptidoglycan synthesis</keyword>
<name>A0A1H3IU76_9BACI</name>
<evidence type="ECO:0000256" key="6">
    <source>
        <dbReference type="ARBA" id="ARBA00022741"/>
    </source>
</evidence>
<dbReference type="RefSeq" id="WP_093108149.1">
    <property type="nucleotide sequence ID" value="NZ_FNOS01000009.1"/>
</dbReference>
<organism evidence="16 17">
    <name type="scientific">Salimicrobium album</name>
    <dbReference type="NCBI Taxonomy" id="50717"/>
    <lineage>
        <taxon>Bacteria</taxon>
        <taxon>Bacillati</taxon>
        <taxon>Bacillota</taxon>
        <taxon>Bacilli</taxon>
        <taxon>Bacillales</taxon>
        <taxon>Bacillaceae</taxon>
        <taxon>Salimicrobium</taxon>
    </lineage>
</organism>
<keyword evidence="4 13" id="KW-0436">Ligase</keyword>
<keyword evidence="8" id="KW-0460">Magnesium</keyword>
<dbReference type="EMBL" id="FNOS01000009">
    <property type="protein sequence ID" value="SDY30444.1"/>
    <property type="molecule type" value="Genomic_DNA"/>
</dbReference>
<dbReference type="InterPro" id="IPR011127">
    <property type="entry name" value="Dala_Dala_lig_N"/>
</dbReference>
<dbReference type="InterPro" id="IPR013815">
    <property type="entry name" value="ATP_grasp_subdomain_1"/>
</dbReference>
<evidence type="ECO:0000256" key="13">
    <source>
        <dbReference type="HAMAP-Rule" id="MF_00047"/>
    </source>
</evidence>
<dbReference type="PANTHER" id="PTHR23132">
    <property type="entry name" value="D-ALANINE--D-ALANINE LIGASE"/>
    <property type="match status" value="1"/>
</dbReference>
<dbReference type="NCBIfam" id="TIGR01205">
    <property type="entry name" value="D_ala_D_alaTIGR"/>
    <property type="match status" value="1"/>
</dbReference>
<evidence type="ECO:0000256" key="1">
    <source>
        <dbReference type="ARBA" id="ARBA00001936"/>
    </source>
</evidence>
<gene>
    <name evidence="13" type="primary">ddl</name>
    <name evidence="16" type="ORF">SAMN04488081_2584</name>
</gene>
<dbReference type="Gene3D" id="3.30.470.20">
    <property type="entry name" value="ATP-grasp fold, B domain"/>
    <property type="match status" value="1"/>
</dbReference>
<evidence type="ECO:0000256" key="12">
    <source>
        <dbReference type="ARBA" id="ARBA00023316"/>
    </source>
</evidence>
<comment type="pathway">
    <text evidence="13">Cell wall biogenesis; peptidoglycan biosynthesis.</text>
</comment>
<dbReference type="InterPro" id="IPR011761">
    <property type="entry name" value="ATP-grasp"/>
</dbReference>
<keyword evidence="12 13" id="KW-0961">Cell wall biogenesis/degradation</keyword>
<dbReference type="EC" id="6.3.2.4" evidence="13"/>
<evidence type="ECO:0000256" key="9">
    <source>
        <dbReference type="ARBA" id="ARBA00022960"/>
    </source>
</evidence>
<dbReference type="InterPro" id="IPR000291">
    <property type="entry name" value="D-Ala_lig_Van_CS"/>
</dbReference>
<protein>
    <recommendedName>
        <fullName evidence="13">D-alanine--D-alanine ligase</fullName>
        <ecNumber evidence="13">6.3.2.4</ecNumber>
    </recommendedName>
    <alternativeName>
        <fullName evidence="13">D-Ala-D-Ala ligase</fullName>
    </alternativeName>
    <alternativeName>
        <fullName evidence="13">D-alanylalanine synthetase</fullName>
    </alternativeName>
</protein>
<evidence type="ECO:0000256" key="10">
    <source>
        <dbReference type="ARBA" id="ARBA00022984"/>
    </source>
</evidence>
<evidence type="ECO:0000256" key="2">
    <source>
        <dbReference type="ARBA" id="ARBA00001946"/>
    </source>
</evidence>
<keyword evidence="6 14" id="KW-0547">Nucleotide-binding</keyword>
<evidence type="ECO:0000256" key="4">
    <source>
        <dbReference type="ARBA" id="ARBA00022598"/>
    </source>
</evidence>
<dbReference type="Proteomes" id="UP000198647">
    <property type="component" value="Unassembled WGS sequence"/>
</dbReference>
<feature type="domain" description="ATP-grasp" evidence="15">
    <location>
        <begin position="146"/>
        <end position="349"/>
    </location>
</feature>
<evidence type="ECO:0000259" key="15">
    <source>
        <dbReference type="PROSITE" id="PS50975"/>
    </source>
</evidence>
<comment type="caution">
    <text evidence="16">The sequence shown here is derived from an EMBL/GenBank/DDBJ whole genome shotgun (WGS) entry which is preliminary data.</text>
</comment>
<keyword evidence="13" id="KW-0963">Cytoplasm</keyword>
<keyword evidence="7 14" id="KW-0067">ATP-binding</keyword>
<evidence type="ECO:0000256" key="5">
    <source>
        <dbReference type="ARBA" id="ARBA00022723"/>
    </source>
</evidence>
<reference evidence="16 17" key="1">
    <citation type="submission" date="2016-10" db="EMBL/GenBank/DDBJ databases">
        <authorList>
            <person name="Varghese N."/>
            <person name="Submissions S."/>
        </authorList>
    </citation>
    <scope>NUCLEOTIDE SEQUENCE [LARGE SCALE GENOMIC DNA]</scope>
    <source>
        <strain evidence="16 17">DSM 20748</strain>
    </source>
</reference>
<dbReference type="PROSITE" id="PS50975">
    <property type="entry name" value="ATP_GRASP"/>
    <property type="match status" value="1"/>
</dbReference>
<evidence type="ECO:0000256" key="7">
    <source>
        <dbReference type="ARBA" id="ARBA00022840"/>
    </source>
</evidence>
<dbReference type="InterPro" id="IPR011095">
    <property type="entry name" value="Dala_Dala_lig_C"/>
</dbReference>
<comment type="similarity">
    <text evidence="3 13">Belongs to the D-alanine--D-alanine ligase family.</text>
</comment>
<comment type="cofactor">
    <cofactor evidence="1">
        <name>Mn(2+)</name>
        <dbReference type="ChEBI" id="CHEBI:29035"/>
    </cofactor>
</comment>
<accession>A0A1H3IU76</accession>
<evidence type="ECO:0000313" key="17">
    <source>
        <dbReference type="Proteomes" id="UP000198647"/>
    </source>
</evidence>
<keyword evidence="11" id="KW-0464">Manganese</keyword>
<dbReference type="GO" id="GO:0016874">
    <property type="term" value="F:ligase activity"/>
    <property type="evidence" value="ECO:0007669"/>
    <property type="project" value="UniProtKB-KW"/>
</dbReference>
<sequence length="366" mass="40608">MNDKQRVGIVFGGKSAEHEVSLQSAKNVVDAIDKEKYDVTLIGIDKQGNWHVNDVSNYLENEDDPANIRLHHSDEAVAIVPGREESQVLQVSKSEALEQLDVVFPILHGTLGEDGSIQGMLRIANLPYVGPDILGSAVCMDKDVAKRLLREGGLEVAKSLTLRKRDRGEVTFHKAARTLGTPFFIKPASQGSSVGVSKVKTEEEFEEALSEAFLYDKKVLIEENVDGRELECAILGNEQPKASQIGEILPAGDFYSYESKYIDESGAGLQLPAQLTDNEKERIRTAAVRAFEILECEGMARVDFFLTGEGKLVINEINTIPGFTKISMYPKLWDISGIPYPKLIDELLQLGIQRYERDNQLKNTVE</sequence>
<evidence type="ECO:0000313" key="16">
    <source>
        <dbReference type="EMBL" id="SDY30444.1"/>
    </source>
</evidence>
<comment type="catalytic activity">
    <reaction evidence="13">
        <text>2 D-alanine + ATP = D-alanyl-D-alanine + ADP + phosphate + H(+)</text>
        <dbReference type="Rhea" id="RHEA:11224"/>
        <dbReference type="ChEBI" id="CHEBI:15378"/>
        <dbReference type="ChEBI" id="CHEBI:30616"/>
        <dbReference type="ChEBI" id="CHEBI:43474"/>
        <dbReference type="ChEBI" id="CHEBI:57416"/>
        <dbReference type="ChEBI" id="CHEBI:57822"/>
        <dbReference type="ChEBI" id="CHEBI:456216"/>
        <dbReference type="EC" id="6.3.2.4"/>
    </reaction>
</comment>
<dbReference type="PIRSF" id="PIRSF039102">
    <property type="entry name" value="Ddl/VanB"/>
    <property type="match status" value="1"/>
</dbReference>
<dbReference type="SUPFAM" id="SSF52440">
    <property type="entry name" value="PreATP-grasp domain"/>
    <property type="match status" value="1"/>
</dbReference>
<comment type="subcellular location">
    <subcellularLocation>
        <location evidence="13">Cytoplasm</location>
    </subcellularLocation>
</comment>
<evidence type="ECO:0000256" key="8">
    <source>
        <dbReference type="ARBA" id="ARBA00022842"/>
    </source>
</evidence>
<keyword evidence="9 13" id="KW-0133">Cell shape</keyword>
<dbReference type="Gene3D" id="3.30.1490.20">
    <property type="entry name" value="ATP-grasp fold, A domain"/>
    <property type="match status" value="1"/>
</dbReference>
<dbReference type="InterPro" id="IPR005905">
    <property type="entry name" value="D_ala_D_ala"/>
</dbReference>
<dbReference type="SUPFAM" id="SSF56059">
    <property type="entry name" value="Glutathione synthetase ATP-binding domain-like"/>
    <property type="match status" value="1"/>
</dbReference>
<dbReference type="InterPro" id="IPR016185">
    <property type="entry name" value="PreATP-grasp_dom_sf"/>
</dbReference>
<dbReference type="NCBIfam" id="NF002525">
    <property type="entry name" value="PRK01966.1-1"/>
    <property type="match status" value="1"/>
</dbReference>
<evidence type="ECO:0000256" key="3">
    <source>
        <dbReference type="ARBA" id="ARBA00010871"/>
    </source>
</evidence>
<keyword evidence="17" id="KW-1185">Reference proteome</keyword>
<dbReference type="Pfam" id="PF07478">
    <property type="entry name" value="Dala_Dala_lig_C"/>
    <property type="match status" value="1"/>
</dbReference>
<comment type="function">
    <text evidence="13">Cell wall formation.</text>
</comment>
<dbReference type="NCBIfam" id="NF002528">
    <property type="entry name" value="PRK01966.1-4"/>
    <property type="match status" value="1"/>
</dbReference>
<dbReference type="HAMAP" id="MF_00047">
    <property type="entry name" value="Dala_Dala_lig"/>
    <property type="match status" value="1"/>
</dbReference>
<dbReference type="PROSITE" id="PS00844">
    <property type="entry name" value="DALA_DALA_LIGASE_2"/>
    <property type="match status" value="1"/>
</dbReference>
<keyword evidence="5" id="KW-0479">Metal-binding</keyword>
<dbReference type="Gene3D" id="3.40.50.20">
    <property type="match status" value="1"/>
</dbReference>
<dbReference type="Pfam" id="PF01820">
    <property type="entry name" value="Dala_Dala_lig_N"/>
    <property type="match status" value="1"/>
</dbReference>
<dbReference type="PROSITE" id="PS00843">
    <property type="entry name" value="DALA_DALA_LIGASE_1"/>
    <property type="match status" value="1"/>
</dbReference>
<comment type="cofactor">
    <cofactor evidence="2">
        <name>Mg(2+)</name>
        <dbReference type="ChEBI" id="CHEBI:18420"/>
    </cofactor>
</comment>
<dbReference type="PANTHER" id="PTHR23132:SF25">
    <property type="entry name" value="D-ALANINE--D-ALANINE LIGASE A"/>
    <property type="match status" value="1"/>
</dbReference>
<evidence type="ECO:0000256" key="14">
    <source>
        <dbReference type="PROSITE-ProRule" id="PRU00409"/>
    </source>
</evidence>
<dbReference type="NCBIfam" id="NF002378">
    <property type="entry name" value="PRK01372.1"/>
    <property type="match status" value="1"/>
</dbReference>
<evidence type="ECO:0000256" key="11">
    <source>
        <dbReference type="ARBA" id="ARBA00023211"/>
    </source>
</evidence>
<proteinExistence type="inferred from homology"/>